<keyword evidence="1 3" id="KW-0489">Methyltransferase</keyword>
<evidence type="ECO:0000313" key="4">
    <source>
        <dbReference type="Proteomes" id="UP000182975"/>
    </source>
</evidence>
<dbReference type="InterPro" id="IPR004398">
    <property type="entry name" value="RNA_MeTrfase_RsmD"/>
</dbReference>
<dbReference type="Gene3D" id="3.40.50.150">
    <property type="entry name" value="Vaccinia Virus protein VP39"/>
    <property type="match status" value="1"/>
</dbReference>
<dbReference type="Pfam" id="PF03602">
    <property type="entry name" value="Cons_hypoth95"/>
    <property type="match status" value="1"/>
</dbReference>
<dbReference type="InterPro" id="IPR029063">
    <property type="entry name" value="SAM-dependent_MTases_sf"/>
</dbReference>
<dbReference type="InterPro" id="IPR002052">
    <property type="entry name" value="DNA_methylase_N6_adenine_CS"/>
</dbReference>
<dbReference type="KEGG" id="ddt:AAY81_04210"/>
<dbReference type="GO" id="GO:0003676">
    <property type="term" value="F:nucleic acid binding"/>
    <property type="evidence" value="ECO:0007669"/>
    <property type="project" value="InterPro"/>
</dbReference>
<organism evidence="3 4">
    <name type="scientific">Denitrobacterium detoxificans</name>
    <dbReference type="NCBI Taxonomy" id="79604"/>
    <lineage>
        <taxon>Bacteria</taxon>
        <taxon>Bacillati</taxon>
        <taxon>Actinomycetota</taxon>
        <taxon>Coriobacteriia</taxon>
        <taxon>Eggerthellales</taxon>
        <taxon>Eggerthellaceae</taxon>
        <taxon>Denitrobacterium</taxon>
    </lineage>
</organism>
<dbReference type="PANTHER" id="PTHR43542:SF1">
    <property type="entry name" value="METHYLTRANSFERASE"/>
    <property type="match status" value="1"/>
</dbReference>
<dbReference type="EMBL" id="FOEC01000007">
    <property type="protein sequence ID" value="SEO80727.1"/>
    <property type="molecule type" value="Genomic_DNA"/>
</dbReference>
<dbReference type="STRING" id="79604.AAY81_04210"/>
<protein>
    <submittedName>
        <fullName evidence="3">16S rRNA (Guanine966-N2)-methyltransferase</fullName>
    </submittedName>
</protein>
<proteinExistence type="predicted"/>
<dbReference type="RefSeq" id="WP_066661736.1">
    <property type="nucleotide sequence ID" value="NZ_CP011402.1"/>
</dbReference>
<keyword evidence="2 3" id="KW-0808">Transferase</keyword>
<dbReference type="PROSITE" id="PS00092">
    <property type="entry name" value="N6_MTASE"/>
    <property type="match status" value="1"/>
</dbReference>
<dbReference type="OrthoDB" id="9803017at2"/>
<dbReference type="CDD" id="cd02440">
    <property type="entry name" value="AdoMet_MTases"/>
    <property type="match status" value="1"/>
</dbReference>
<evidence type="ECO:0000256" key="1">
    <source>
        <dbReference type="ARBA" id="ARBA00022603"/>
    </source>
</evidence>
<dbReference type="Proteomes" id="UP000182975">
    <property type="component" value="Unassembled WGS sequence"/>
</dbReference>
<dbReference type="PIRSF" id="PIRSF004553">
    <property type="entry name" value="CHP00095"/>
    <property type="match status" value="1"/>
</dbReference>
<dbReference type="NCBIfam" id="TIGR00095">
    <property type="entry name" value="16S rRNA (guanine(966)-N(2))-methyltransferase RsmD"/>
    <property type="match status" value="1"/>
</dbReference>
<keyword evidence="4" id="KW-1185">Reference proteome</keyword>
<evidence type="ECO:0000256" key="2">
    <source>
        <dbReference type="ARBA" id="ARBA00022679"/>
    </source>
</evidence>
<dbReference type="GO" id="GO:0031167">
    <property type="term" value="P:rRNA methylation"/>
    <property type="evidence" value="ECO:0007669"/>
    <property type="project" value="InterPro"/>
</dbReference>
<dbReference type="PATRIC" id="fig|79604.3.peg.859"/>
<dbReference type="AlphaFoldDB" id="A0A172RXM2"/>
<gene>
    <name evidence="3" type="ORF">SAMN02910314_01267</name>
</gene>
<reference evidence="4" key="1">
    <citation type="submission" date="2016-10" db="EMBL/GenBank/DDBJ databases">
        <authorList>
            <person name="Varghese N."/>
        </authorList>
    </citation>
    <scope>NUCLEOTIDE SEQUENCE [LARGE SCALE GENOMIC DNA]</scope>
    <source>
        <strain evidence="4">DSM 21843</strain>
    </source>
</reference>
<sequence length="191" mass="21138">MRIIAGEFRGRPLRAPKGRTTRPTVDRVRESLMSTIMSARGTWEGAYVLDAFAGSGALGMEALSRGAEYACFCERDREALGCLAVNTVMAEPQRTRIARVDIEKRLPPIPDSPFDLVFFDPPYAYGVEVVAGVLKRLDEAGMLADDVLISYEHDASVDCSDAPEFVALQLHHLTRKKYGDTALDLFRKELA</sequence>
<dbReference type="SUPFAM" id="SSF53335">
    <property type="entry name" value="S-adenosyl-L-methionine-dependent methyltransferases"/>
    <property type="match status" value="1"/>
</dbReference>
<accession>A0A172RXM2</accession>
<dbReference type="PANTHER" id="PTHR43542">
    <property type="entry name" value="METHYLTRANSFERASE"/>
    <property type="match status" value="1"/>
</dbReference>
<dbReference type="GO" id="GO:0008168">
    <property type="term" value="F:methyltransferase activity"/>
    <property type="evidence" value="ECO:0007669"/>
    <property type="project" value="UniProtKB-KW"/>
</dbReference>
<evidence type="ECO:0000313" key="3">
    <source>
        <dbReference type="EMBL" id="SEO80727.1"/>
    </source>
</evidence>
<name>A0A172RXM2_9ACTN</name>